<name>A0A2I4CC20_AUSLI</name>
<feature type="compositionally biased region" description="Polar residues" evidence="1">
    <location>
        <begin position="22"/>
        <end position="34"/>
    </location>
</feature>
<sequence length="515" mass="59246">MGSFKDKIKRSFKKGFRRPQKDSISPSTNNNNDLQEGLVHENPAAHDLFNTAEVERSQELHNVLSFSRTRSDGSSGSESDSWEHMPLLKPQDFPKPPADLDQDQNLKKHLVSLWGIVSAELERFCHSGSGEDLKNMIDSCHQRTFIHLHGLLQKIRSSENCFVLLTWVKQTYLSQEQLADPEPVLLTDWDNKARQKLIPQVQEEFSKSLSKILQQNRTQTIDDEETYVGLYVDVIQYTSSMIQKAQSTSPELHNEVQEVCSQELMNFVTSYTAEQAETLRASVQKTDETIHFLKTLRTCEELRKYVQLKENFSLKEEITSKLKDMEALILKLLMEIITELAERDLRGYFKKPRHQMQLLTDLKTRFPKTSYFRDEQKEVMAQAYEVIAHVYLKRLIRTSRWKLKLWSSAVGPKVSSDTEELQGTILDLAPGVQLGKVMLLSVPEVLKNKDIDTLKLILAGSQKDCGRSSKDLDLIPDLLRWKGLSRSQVTEVLEAFPEDLRPRTGYRWSFGCCCC</sequence>
<dbReference type="GO" id="GO:0006887">
    <property type="term" value="P:exocytosis"/>
    <property type="evidence" value="ECO:0007669"/>
    <property type="project" value="InterPro"/>
</dbReference>
<dbReference type="STRING" id="52670.A0A2I4CC20"/>
<reference evidence="3" key="1">
    <citation type="submission" date="2025-08" db="UniProtKB">
        <authorList>
            <consortium name="RefSeq"/>
        </authorList>
    </citation>
    <scope>IDENTIFICATION</scope>
</reference>
<dbReference type="KEGG" id="alim:106527253"/>
<protein>
    <submittedName>
        <fullName evidence="3">Uncharacterized protein si:dkey-196h17.9</fullName>
    </submittedName>
</protein>
<feature type="compositionally biased region" description="Low complexity" evidence="1">
    <location>
        <begin position="65"/>
        <end position="79"/>
    </location>
</feature>
<dbReference type="RefSeq" id="XP_013877536.1">
    <property type="nucleotide sequence ID" value="XM_014022082.1"/>
</dbReference>
<dbReference type="FunCoup" id="A0A2I4CC20">
    <property type="interactions" value="2"/>
</dbReference>
<dbReference type="OrthoDB" id="8806573at2759"/>
<dbReference type="Proteomes" id="UP000192220">
    <property type="component" value="Unplaced"/>
</dbReference>
<proteinExistence type="predicted"/>
<dbReference type="PANTHER" id="PTHR21292">
    <property type="entry name" value="EXOCYST COMPLEX COMPONENT SEC6-RELATED"/>
    <property type="match status" value="1"/>
</dbReference>
<dbReference type="InterPro" id="IPR010326">
    <property type="entry name" value="EXOC3/Sec6"/>
</dbReference>
<feature type="compositionally biased region" description="Basic residues" evidence="1">
    <location>
        <begin position="7"/>
        <end position="18"/>
    </location>
</feature>
<dbReference type="GO" id="GO:0000149">
    <property type="term" value="F:SNARE binding"/>
    <property type="evidence" value="ECO:0007669"/>
    <property type="project" value="TreeGrafter"/>
</dbReference>
<dbReference type="PANTHER" id="PTHR21292:SF12">
    <property type="entry name" value="EXOCYST COMPLEX COMPONENT 3-LIKE PROTEIN"/>
    <property type="match status" value="1"/>
</dbReference>
<dbReference type="GO" id="GO:0000145">
    <property type="term" value="C:exocyst"/>
    <property type="evidence" value="ECO:0007669"/>
    <property type="project" value="InterPro"/>
</dbReference>
<evidence type="ECO:0000313" key="2">
    <source>
        <dbReference type="Proteomes" id="UP000192220"/>
    </source>
</evidence>
<dbReference type="InParanoid" id="A0A2I4CC20"/>
<feature type="region of interest" description="Disordered" evidence="1">
    <location>
        <begin position="65"/>
        <end position="101"/>
    </location>
</feature>
<evidence type="ECO:0000313" key="3">
    <source>
        <dbReference type="RefSeq" id="XP_013877536.1"/>
    </source>
</evidence>
<dbReference type="AlphaFoldDB" id="A0A2I4CC20"/>
<accession>A0A2I4CC20</accession>
<dbReference type="GO" id="GO:0051601">
    <property type="term" value="P:exocyst localization"/>
    <property type="evidence" value="ECO:0007669"/>
    <property type="project" value="TreeGrafter"/>
</dbReference>
<gene>
    <name evidence="3" type="primary">si:dkey-196h17.9</name>
</gene>
<feature type="region of interest" description="Disordered" evidence="1">
    <location>
        <begin position="1"/>
        <end position="51"/>
    </location>
</feature>
<organism evidence="2 3">
    <name type="scientific">Austrofundulus limnaeus</name>
    <name type="common">Annual killifish</name>
    <dbReference type="NCBI Taxonomy" id="52670"/>
    <lineage>
        <taxon>Eukaryota</taxon>
        <taxon>Metazoa</taxon>
        <taxon>Chordata</taxon>
        <taxon>Craniata</taxon>
        <taxon>Vertebrata</taxon>
        <taxon>Euteleostomi</taxon>
        <taxon>Actinopterygii</taxon>
        <taxon>Neopterygii</taxon>
        <taxon>Teleostei</taxon>
        <taxon>Neoteleostei</taxon>
        <taxon>Acanthomorphata</taxon>
        <taxon>Ovalentaria</taxon>
        <taxon>Atherinomorphae</taxon>
        <taxon>Cyprinodontiformes</taxon>
        <taxon>Rivulidae</taxon>
        <taxon>Austrofundulus</taxon>
    </lineage>
</organism>
<keyword evidence="2" id="KW-1185">Reference proteome</keyword>
<feature type="unsure residue" description="E or Q" evidence="3">
    <location>
        <position position="55"/>
    </location>
</feature>
<evidence type="ECO:0000256" key="1">
    <source>
        <dbReference type="SAM" id="MobiDB-lite"/>
    </source>
</evidence>